<gene>
    <name evidence="2" type="ORF">SUTH_03556</name>
</gene>
<keyword evidence="1" id="KW-0732">Signal</keyword>
<dbReference type="AlphaFoldDB" id="W0SKD3"/>
<dbReference type="PANTHER" id="PTHR37691:SF1">
    <property type="entry name" value="BLR3518 PROTEIN"/>
    <property type="match status" value="1"/>
</dbReference>
<keyword evidence="3" id="KW-1185">Reference proteome</keyword>
<dbReference type="Gene3D" id="3.40.1260.10">
    <property type="entry name" value="DsrEFH-like"/>
    <property type="match status" value="1"/>
</dbReference>
<protein>
    <submittedName>
        <fullName evidence="2">Uncharacterized protein</fullName>
    </submittedName>
</protein>
<reference evidence="2 3" key="1">
    <citation type="journal article" date="2014" name="Syst. Appl. Microbiol.">
        <title>Complete genomes of freshwater sulfur oxidizers Sulfuricella denitrificans skB26 and Sulfuritalea hydrogenivorans sk43H: genetic insights into the sulfur oxidation pathway of betaproteobacteria.</title>
        <authorList>
            <person name="Watanabe T."/>
            <person name="Kojima H."/>
            <person name="Fukui M."/>
        </authorList>
    </citation>
    <scope>NUCLEOTIDE SEQUENCE [LARGE SCALE GENOMIC DNA]</scope>
    <source>
        <strain evidence="2">DSM22779</strain>
    </source>
</reference>
<feature type="signal peptide" evidence="1">
    <location>
        <begin position="1"/>
        <end position="25"/>
    </location>
</feature>
<dbReference type="Pfam" id="PF02635">
    <property type="entry name" value="DsrE"/>
    <property type="match status" value="1"/>
</dbReference>
<dbReference type="InterPro" id="IPR003787">
    <property type="entry name" value="Sulphur_relay_DsrE/F-like"/>
</dbReference>
<sequence>MYSIPRQLAAAIACAALALPLSVLAADEPKKAVAVQKKKPAAKAPQKERVVIQVSDADPQKWNLALNNAKNVQADLGADKTEIEIVAYGPGIGMLKADALIANRIEEAVAAGVKVVACENTMRNLKISRDDMHKNIEYVPAGVVQLMRRQQQGYAYIRP</sequence>
<evidence type="ECO:0000256" key="1">
    <source>
        <dbReference type="SAM" id="SignalP"/>
    </source>
</evidence>
<dbReference type="PANTHER" id="PTHR37691">
    <property type="entry name" value="BLR3518 PROTEIN"/>
    <property type="match status" value="1"/>
</dbReference>
<name>W0SKD3_9PROT</name>
<dbReference type="RefSeq" id="WP_041101145.1">
    <property type="nucleotide sequence ID" value="NZ_AP012547.1"/>
</dbReference>
<proteinExistence type="predicted"/>
<dbReference type="Proteomes" id="UP000031637">
    <property type="component" value="Chromosome"/>
</dbReference>
<organism evidence="2 3">
    <name type="scientific">Sulfuritalea hydrogenivorans sk43H</name>
    <dbReference type="NCBI Taxonomy" id="1223802"/>
    <lineage>
        <taxon>Bacteria</taxon>
        <taxon>Pseudomonadati</taxon>
        <taxon>Pseudomonadota</taxon>
        <taxon>Betaproteobacteria</taxon>
        <taxon>Nitrosomonadales</taxon>
        <taxon>Sterolibacteriaceae</taxon>
        <taxon>Sulfuritalea</taxon>
    </lineage>
</organism>
<dbReference type="OrthoDB" id="5295901at2"/>
<dbReference type="STRING" id="1223802.SUTH_03556"/>
<dbReference type="KEGG" id="shd:SUTH_03556"/>
<accession>W0SKD3</accession>
<dbReference type="SUPFAM" id="SSF75169">
    <property type="entry name" value="DsrEFH-like"/>
    <property type="match status" value="1"/>
</dbReference>
<dbReference type="EMBL" id="AP012547">
    <property type="protein sequence ID" value="BAO31326.1"/>
    <property type="molecule type" value="Genomic_DNA"/>
</dbReference>
<dbReference type="HOGENOM" id="CLU_127515_1_1_4"/>
<evidence type="ECO:0000313" key="3">
    <source>
        <dbReference type="Proteomes" id="UP000031637"/>
    </source>
</evidence>
<evidence type="ECO:0000313" key="2">
    <source>
        <dbReference type="EMBL" id="BAO31326.1"/>
    </source>
</evidence>
<dbReference type="InterPro" id="IPR027396">
    <property type="entry name" value="DsrEFH-like"/>
</dbReference>
<feature type="chain" id="PRO_5004795053" evidence="1">
    <location>
        <begin position="26"/>
        <end position="159"/>
    </location>
</feature>